<dbReference type="GO" id="GO:0005789">
    <property type="term" value="C:endoplasmic reticulum membrane"/>
    <property type="evidence" value="ECO:0007669"/>
    <property type="project" value="UniProtKB-SubCell"/>
</dbReference>
<keyword evidence="5" id="KW-0256">Endoplasmic reticulum</keyword>
<proteinExistence type="predicted"/>
<evidence type="ECO:0000256" key="2">
    <source>
        <dbReference type="ARBA" id="ARBA00004687"/>
    </source>
</evidence>
<keyword evidence="6 9" id="KW-1133">Transmembrane helix</keyword>
<feature type="compositionally biased region" description="Polar residues" evidence="8">
    <location>
        <begin position="12"/>
        <end position="32"/>
    </location>
</feature>
<dbReference type="STRING" id="92696.A0A4R0RT94"/>
<keyword evidence="11" id="KW-1185">Reference proteome</keyword>
<dbReference type="InterPro" id="IPR009580">
    <property type="entry name" value="GPI_biosynthesis_protein_Pig-F"/>
</dbReference>
<evidence type="ECO:0000256" key="7">
    <source>
        <dbReference type="ARBA" id="ARBA00023136"/>
    </source>
</evidence>
<accession>A0A4R0RT94</accession>
<organism evidence="10 11">
    <name type="scientific">Steccherinum ochraceum</name>
    <dbReference type="NCBI Taxonomy" id="92696"/>
    <lineage>
        <taxon>Eukaryota</taxon>
        <taxon>Fungi</taxon>
        <taxon>Dikarya</taxon>
        <taxon>Basidiomycota</taxon>
        <taxon>Agaricomycotina</taxon>
        <taxon>Agaricomycetes</taxon>
        <taxon>Polyporales</taxon>
        <taxon>Steccherinaceae</taxon>
        <taxon>Steccherinum</taxon>
    </lineage>
</organism>
<evidence type="ECO:0000256" key="1">
    <source>
        <dbReference type="ARBA" id="ARBA00004477"/>
    </source>
</evidence>
<evidence type="ECO:0008006" key="12">
    <source>
        <dbReference type="Google" id="ProtNLM"/>
    </source>
</evidence>
<dbReference type="GO" id="GO:0006506">
    <property type="term" value="P:GPI anchor biosynthetic process"/>
    <property type="evidence" value="ECO:0007669"/>
    <property type="project" value="UniProtKB-UniPathway"/>
</dbReference>
<evidence type="ECO:0000256" key="3">
    <source>
        <dbReference type="ARBA" id="ARBA00022502"/>
    </source>
</evidence>
<protein>
    <recommendedName>
        <fullName evidence="12">Glycosylphosphatidylinositol (GPI) anchor assembly protein</fullName>
    </recommendedName>
</protein>
<reference evidence="10 11" key="1">
    <citation type="submission" date="2018-11" db="EMBL/GenBank/DDBJ databases">
        <title>Genome assembly of Steccherinum ochraceum LE-BIN_3174, the white-rot fungus of the Steccherinaceae family (The Residual Polyporoid clade, Polyporales, Basidiomycota).</title>
        <authorList>
            <person name="Fedorova T.V."/>
            <person name="Glazunova O.A."/>
            <person name="Landesman E.O."/>
            <person name="Moiseenko K.V."/>
            <person name="Psurtseva N.V."/>
            <person name="Savinova O.S."/>
            <person name="Shakhova N.V."/>
            <person name="Tyazhelova T.V."/>
            <person name="Vasina D.V."/>
        </authorList>
    </citation>
    <scope>NUCLEOTIDE SEQUENCE [LARGE SCALE GENOMIC DNA]</scope>
    <source>
        <strain evidence="10 11">LE-BIN_3174</strain>
    </source>
</reference>
<gene>
    <name evidence="10" type="ORF">EIP91_009792</name>
</gene>
<feature type="region of interest" description="Disordered" evidence="8">
    <location>
        <begin position="1"/>
        <end position="32"/>
    </location>
</feature>
<keyword evidence="3" id="KW-0337">GPI-anchor biosynthesis</keyword>
<keyword evidence="7 9" id="KW-0472">Membrane</keyword>
<feature type="transmembrane region" description="Helical" evidence="9">
    <location>
        <begin position="246"/>
        <end position="266"/>
    </location>
</feature>
<feature type="transmembrane region" description="Helical" evidence="9">
    <location>
        <begin position="286"/>
        <end position="308"/>
    </location>
</feature>
<dbReference type="AlphaFoldDB" id="A0A4R0RT94"/>
<keyword evidence="4 9" id="KW-0812">Transmembrane</keyword>
<comment type="subcellular location">
    <subcellularLocation>
        <location evidence="1">Endoplasmic reticulum membrane</location>
        <topology evidence="1">Multi-pass membrane protein</topology>
    </subcellularLocation>
</comment>
<evidence type="ECO:0000313" key="10">
    <source>
        <dbReference type="EMBL" id="TCD68779.1"/>
    </source>
</evidence>
<dbReference type="UniPathway" id="UPA00196"/>
<comment type="pathway">
    <text evidence="2">Glycolipid biosynthesis; glycosylphosphatidylinositol-anchor biosynthesis.</text>
</comment>
<evidence type="ECO:0000256" key="9">
    <source>
        <dbReference type="SAM" id="Phobius"/>
    </source>
</evidence>
<evidence type="ECO:0000256" key="4">
    <source>
        <dbReference type="ARBA" id="ARBA00022692"/>
    </source>
</evidence>
<dbReference type="Pfam" id="PF06699">
    <property type="entry name" value="PIG-F"/>
    <property type="match status" value="1"/>
</dbReference>
<dbReference type="OrthoDB" id="17366at2759"/>
<name>A0A4R0RT94_9APHY</name>
<dbReference type="EMBL" id="RWJN01000057">
    <property type="protein sequence ID" value="TCD68779.1"/>
    <property type="molecule type" value="Genomic_DNA"/>
</dbReference>
<evidence type="ECO:0000256" key="5">
    <source>
        <dbReference type="ARBA" id="ARBA00022824"/>
    </source>
</evidence>
<feature type="transmembrane region" description="Helical" evidence="9">
    <location>
        <begin position="158"/>
        <end position="181"/>
    </location>
</feature>
<feature type="region of interest" description="Disordered" evidence="8">
    <location>
        <begin position="319"/>
        <end position="342"/>
    </location>
</feature>
<evidence type="ECO:0000256" key="6">
    <source>
        <dbReference type="ARBA" id="ARBA00022989"/>
    </source>
</evidence>
<feature type="compositionally biased region" description="Basic residues" evidence="8">
    <location>
        <begin position="327"/>
        <end position="342"/>
    </location>
</feature>
<comment type="caution">
    <text evidence="10">The sequence shown here is derived from an EMBL/GenBank/DDBJ whole genome shotgun (WGS) entry which is preliminary data.</text>
</comment>
<feature type="transmembrane region" description="Helical" evidence="9">
    <location>
        <begin position="193"/>
        <end position="210"/>
    </location>
</feature>
<sequence>MSHKHAPKQANKIDSGTSRTSTPKSTTLPDGDSQQIQSFFPFATYTSIVGVHTTLLLFSSLFLPRRPLPILPEYTTTYAFNAADDPRLQTNRLTENPFRTAVWICIGTLILQIWWASWIRRWSLDTRDLSKAGKVYNAAVEVTEQKLQRQTWNSGKLAAFWTACLSTLVGSFGFAALAMLFGAPLYSHWPHTYALGLLVSLLTVFTPAYTLGAPSLNSDVVSYVTRLTWIRLFVELSPRSPVERAVVYPAVGAILGCWTGAIPAGLDWEEPWQASLYPHLHRWPLTTSYGAVGGFVVGSLMALGVSAVENLAHLGRLSQEDSSSLKGAHKSQGKMSKKPKPQ</sequence>
<feature type="transmembrane region" description="Helical" evidence="9">
    <location>
        <begin position="42"/>
        <end position="63"/>
    </location>
</feature>
<evidence type="ECO:0000313" key="11">
    <source>
        <dbReference type="Proteomes" id="UP000292702"/>
    </source>
</evidence>
<dbReference type="Proteomes" id="UP000292702">
    <property type="component" value="Unassembled WGS sequence"/>
</dbReference>
<evidence type="ECO:0000256" key="8">
    <source>
        <dbReference type="SAM" id="MobiDB-lite"/>
    </source>
</evidence>
<feature type="transmembrane region" description="Helical" evidence="9">
    <location>
        <begin position="101"/>
        <end position="119"/>
    </location>
</feature>